<dbReference type="Proteomes" id="UP000032434">
    <property type="component" value="Chromosome 1"/>
</dbReference>
<gene>
    <name evidence="1" type="ORF">Aocu_01190</name>
</gene>
<keyword evidence="2" id="KW-1185">Reference proteome</keyword>
<evidence type="ECO:0000313" key="2">
    <source>
        <dbReference type="Proteomes" id="UP000032434"/>
    </source>
</evidence>
<dbReference type="STRING" id="35623.Aocu_01190"/>
<proteinExistence type="predicted"/>
<reference evidence="2" key="1">
    <citation type="submission" date="2014-05" db="EMBL/GenBank/DDBJ databases">
        <authorList>
            <person name="Kube M."/>
        </authorList>
    </citation>
    <scope>NUCLEOTIDE SEQUENCE [LARGE SCALE GENOMIC DNA]</scope>
</reference>
<protein>
    <submittedName>
        <fullName evidence="1">Phage protein L2_09 of Acholeplasma phage L2</fullName>
    </submittedName>
</protein>
<name>A0A061AGZ5_9MOLU</name>
<evidence type="ECO:0000313" key="1">
    <source>
        <dbReference type="EMBL" id="CDR30192.1"/>
    </source>
</evidence>
<dbReference type="KEGG" id="aoc:Aocu_01190"/>
<dbReference type="AlphaFoldDB" id="A0A061AGZ5"/>
<dbReference type="EMBL" id="LK028559">
    <property type="protein sequence ID" value="CDR30192.1"/>
    <property type="molecule type" value="Genomic_DNA"/>
</dbReference>
<dbReference type="InParanoid" id="A0A061AGZ5"/>
<sequence length="61" mass="6995">MKKYLIERNNKYFTAFGNEFDKKGKSRIKPIYGTIENAVYFSSLTDAQNTAIRVNGKVVES</sequence>
<dbReference type="HOGENOM" id="CLU_2893511_0_0_14"/>
<organism evidence="1 2">
    <name type="scientific">Acholeplasma oculi</name>
    <dbReference type="NCBI Taxonomy" id="35623"/>
    <lineage>
        <taxon>Bacteria</taxon>
        <taxon>Bacillati</taxon>
        <taxon>Mycoplasmatota</taxon>
        <taxon>Mollicutes</taxon>
        <taxon>Acholeplasmatales</taxon>
        <taxon>Acholeplasmataceae</taxon>
        <taxon>Acholeplasma</taxon>
    </lineage>
</organism>
<dbReference type="RefSeq" id="WP_211026742.1">
    <property type="nucleotide sequence ID" value="NZ_FUZK01000001.1"/>
</dbReference>
<accession>A0A061AGZ5</accession>
<dbReference type="PATRIC" id="fig|35623.3.peg.119"/>